<gene>
    <name evidence="1" type="ORF">P879_11856</name>
</gene>
<comment type="caution">
    <text evidence="1">The sequence shown here is derived from an EMBL/GenBank/DDBJ whole genome shotgun (WGS) entry which is preliminary data.</text>
</comment>
<reference evidence="1 2" key="1">
    <citation type="submission" date="2019-07" db="EMBL/GenBank/DDBJ databases">
        <title>Annotation for the trematode Paragonimus westermani.</title>
        <authorList>
            <person name="Choi Y.-J."/>
        </authorList>
    </citation>
    <scope>NUCLEOTIDE SEQUENCE [LARGE SCALE GENOMIC DNA]</scope>
    <source>
        <strain evidence="1">180907_Pwestermani</strain>
    </source>
</reference>
<dbReference type="Proteomes" id="UP000699462">
    <property type="component" value="Unassembled WGS sequence"/>
</dbReference>
<name>A0A8T0D5E3_9TREM</name>
<organism evidence="1 2">
    <name type="scientific">Paragonimus westermani</name>
    <dbReference type="NCBI Taxonomy" id="34504"/>
    <lineage>
        <taxon>Eukaryota</taxon>
        <taxon>Metazoa</taxon>
        <taxon>Spiralia</taxon>
        <taxon>Lophotrochozoa</taxon>
        <taxon>Platyhelminthes</taxon>
        <taxon>Trematoda</taxon>
        <taxon>Digenea</taxon>
        <taxon>Plagiorchiida</taxon>
        <taxon>Troglotremata</taxon>
        <taxon>Troglotrematidae</taxon>
        <taxon>Paragonimus</taxon>
    </lineage>
</organism>
<sequence length="98" mass="10967">MDEVMRSNGKRRLVGKMTIPSVKSTNFAELRPLSSPTGPYLRYCSNSLADEDGKKVLIELPERSFLKADITKSDLTQDWSADVDGQNISQNSKVIFTE</sequence>
<protein>
    <submittedName>
        <fullName evidence="1">Uncharacterized protein</fullName>
    </submittedName>
</protein>
<evidence type="ECO:0000313" key="1">
    <source>
        <dbReference type="EMBL" id="KAF8563060.1"/>
    </source>
</evidence>
<accession>A0A8T0D5E3</accession>
<evidence type="ECO:0000313" key="2">
    <source>
        <dbReference type="Proteomes" id="UP000699462"/>
    </source>
</evidence>
<proteinExistence type="predicted"/>
<dbReference type="OrthoDB" id="10547048at2759"/>
<keyword evidence="2" id="KW-1185">Reference proteome</keyword>
<dbReference type="AlphaFoldDB" id="A0A8T0D5E3"/>
<dbReference type="EMBL" id="JTDF01014774">
    <property type="protein sequence ID" value="KAF8563060.1"/>
    <property type="molecule type" value="Genomic_DNA"/>
</dbReference>